<evidence type="ECO:0000256" key="2">
    <source>
        <dbReference type="ARBA" id="ARBA00009950"/>
    </source>
</evidence>
<sequence length="173" mass="19937">MAPHKGKQGTKGQKQIVEENSETLNFYRTMALGANAIYLTVMCIFFEFFTAFYIILFILSSIAYIASLQFMHYMAKAKYSENGQILDSGVDLNMAGGIAEHVKDMIILTAGSQLLSLISNYFWLLMLLAPGRGFYILWVNILSPYFFQEAQQPEIDEKKQKKLERKMRRQQQH</sequence>
<dbReference type="GO" id="GO:0006624">
    <property type="term" value="P:vacuolar protein processing"/>
    <property type="evidence" value="ECO:0007669"/>
    <property type="project" value="TreeGrafter"/>
</dbReference>
<reference evidence="9 10" key="1">
    <citation type="submission" date="2022-12" db="EMBL/GenBank/DDBJ databases">
        <title>Chromosome-level genome assembly of true bugs.</title>
        <authorList>
            <person name="Ma L."/>
            <person name="Li H."/>
        </authorList>
    </citation>
    <scope>NUCLEOTIDE SEQUENCE [LARGE SCALE GENOMIC DNA]</scope>
    <source>
        <strain evidence="9">Lab_2022b</strain>
    </source>
</reference>
<gene>
    <name evidence="9" type="ORF">O3M35_002018</name>
</gene>
<evidence type="ECO:0000256" key="5">
    <source>
        <dbReference type="ARBA" id="ARBA00022824"/>
    </source>
</evidence>
<evidence type="ECO:0000256" key="4">
    <source>
        <dbReference type="ARBA" id="ARBA00022692"/>
    </source>
</evidence>
<keyword evidence="5" id="KW-0256">Endoplasmic reticulum</keyword>
<feature type="transmembrane region" description="Helical" evidence="8">
    <location>
        <begin position="36"/>
        <end position="66"/>
    </location>
</feature>
<keyword evidence="10" id="KW-1185">Reference proteome</keyword>
<evidence type="ECO:0000313" key="10">
    <source>
        <dbReference type="Proteomes" id="UP001461498"/>
    </source>
</evidence>
<proteinExistence type="inferred from homology"/>
<keyword evidence="6 8" id="KW-1133">Transmembrane helix</keyword>
<organism evidence="9 10">
    <name type="scientific">Rhynocoris fuscipes</name>
    <dbReference type="NCBI Taxonomy" id="488301"/>
    <lineage>
        <taxon>Eukaryota</taxon>
        <taxon>Metazoa</taxon>
        <taxon>Ecdysozoa</taxon>
        <taxon>Arthropoda</taxon>
        <taxon>Hexapoda</taxon>
        <taxon>Insecta</taxon>
        <taxon>Pterygota</taxon>
        <taxon>Neoptera</taxon>
        <taxon>Paraneoptera</taxon>
        <taxon>Hemiptera</taxon>
        <taxon>Heteroptera</taxon>
        <taxon>Panheteroptera</taxon>
        <taxon>Cimicomorpha</taxon>
        <taxon>Reduviidae</taxon>
        <taxon>Harpactorinae</taxon>
        <taxon>Harpactorini</taxon>
        <taxon>Rhynocoris</taxon>
    </lineage>
</organism>
<accession>A0AAW1CTK7</accession>
<dbReference type="Proteomes" id="UP001461498">
    <property type="component" value="Unassembled WGS sequence"/>
</dbReference>
<comment type="subcellular location">
    <subcellularLocation>
        <location evidence="1">Endoplasmic reticulum membrane</location>
        <topology evidence="1">Multi-pass membrane protein</topology>
    </subcellularLocation>
</comment>
<comment type="caution">
    <text evidence="9">The sequence shown here is derived from an EMBL/GenBank/DDBJ whole genome shotgun (WGS) entry which is preliminary data.</text>
</comment>
<evidence type="ECO:0000256" key="3">
    <source>
        <dbReference type="ARBA" id="ARBA00015033"/>
    </source>
</evidence>
<dbReference type="GO" id="GO:0005773">
    <property type="term" value="C:vacuole"/>
    <property type="evidence" value="ECO:0007669"/>
    <property type="project" value="GOC"/>
</dbReference>
<evidence type="ECO:0000256" key="1">
    <source>
        <dbReference type="ARBA" id="ARBA00004477"/>
    </source>
</evidence>
<keyword evidence="4 8" id="KW-0812">Transmembrane</keyword>
<protein>
    <recommendedName>
        <fullName evidence="3">Transmembrane protein 208</fullName>
    </recommendedName>
</protein>
<feature type="transmembrane region" description="Helical" evidence="8">
    <location>
        <begin position="121"/>
        <end position="142"/>
    </location>
</feature>
<dbReference type="GO" id="GO:0005789">
    <property type="term" value="C:endoplasmic reticulum membrane"/>
    <property type="evidence" value="ECO:0007669"/>
    <property type="project" value="UniProtKB-SubCell"/>
</dbReference>
<keyword evidence="7 8" id="KW-0472">Membrane</keyword>
<comment type="similarity">
    <text evidence="2">Belongs to the TMEM208 family.</text>
</comment>
<dbReference type="PANTHER" id="PTHR13505:SF7">
    <property type="entry name" value="TRANSMEMBRANE PROTEIN 208"/>
    <property type="match status" value="1"/>
</dbReference>
<dbReference type="PANTHER" id="PTHR13505">
    <property type="entry name" value="TRANSMEMBRANE PROTEIN 208"/>
    <property type="match status" value="1"/>
</dbReference>
<evidence type="ECO:0000256" key="7">
    <source>
        <dbReference type="ARBA" id="ARBA00023136"/>
    </source>
</evidence>
<evidence type="ECO:0000256" key="8">
    <source>
        <dbReference type="SAM" id="Phobius"/>
    </source>
</evidence>
<dbReference type="EMBL" id="JAPXFL010000010">
    <property type="protein sequence ID" value="KAK9500830.1"/>
    <property type="molecule type" value="Genomic_DNA"/>
</dbReference>
<evidence type="ECO:0000313" key="9">
    <source>
        <dbReference type="EMBL" id="KAK9500830.1"/>
    </source>
</evidence>
<dbReference type="Pfam" id="PF05620">
    <property type="entry name" value="TMEM208_SND2"/>
    <property type="match status" value="1"/>
</dbReference>
<dbReference type="AlphaFoldDB" id="A0AAW1CTK7"/>
<evidence type="ECO:0000256" key="6">
    <source>
        <dbReference type="ARBA" id="ARBA00022989"/>
    </source>
</evidence>
<dbReference type="InterPro" id="IPR008506">
    <property type="entry name" value="SND2/TMEM208"/>
</dbReference>
<name>A0AAW1CTK7_9HEMI</name>